<keyword evidence="7" id="KW-0121">Carboxypeptidase</keyword>
<dbReference type="Pfam" id="PF05577">
    <property type="entry name" value="Peptidase_S28"/>
    <property type="match status" value="1"/>
</dbReference>
<dbReference type="SUPFAM" id="SSF53474">
    <property type="entry name" value="alpha/beta-Hydrolases"/>
    <property type="match status" value="1"/>
</dbReference>
<name>A0AAD4NEU4_9BILA</name>
<feature type="signal peptide" evidence="6">
    <location>
        <begin position="1"/>
        <end position="19"/>
    </location>
</feature>
<dbReference type="Gene3D" id="1.20.120.980">
    <property type="entry name" value="Serine carboxypeptidase S28, SKS domain"/>
    <property type="match status" value="1"/>
</dbReference>
<evidence type="ECO:0000256" key="3">
    <source>
        <dbReference type="ARBA" id="ARBA00022729"/>
    </source>
</evidence>
<dbReference type="EMBL" id="JAKKPZ010000001">
    <property type="protein sequence ID" value="KAI1728186.1"/>
    <property type="molecule type" value="Genomic_DNA"/>
</dbReference>
<feature type="chain" id="PRO_5042287051" evidence="6">
    <location>
        <begin position="20"/>
        <end position="599"/>
    </location>
</feature>
<reference evidence="7" key="1">
    <citation type="submission" date="2022-01" db="EMBL/GenBank/DDBJ databases">
        <title>Genome Sequence Resource for Two Populations of Ditylenchus destructor, the Migratory Endoparasitic Phytonematode.</title>
        <authorList>
            <person name="Zhang H."/>
            <person name="Lin R."/>
            <person name="Xie B."/>
        </authorList>
    </citation>
    <scope>NUCLEOTIDE SEQUENCE</scope>
    <source>
        <strain evidence="7">BazhouSP</strain>
    </source>
</reference>
<dbReference type="Proteomes" id="UP001201812">
    <property type="component" value="Unassembled WGS sequence"/>
</dbReference>
<dbReference type="GO" id="GO:0070008">
    <property type="term" value="F:serine-type exopeptidase activity"/>
    <property type="evidence" value="ECO:0007669"/>
    <property type="project" value="InterPro"/>
</dbReference>
<dbReference type="GO" id="GO:0004180">
    <property type="term" value="F:carboxypeptidase activity"/>
    <property type="evidence" value="ECO:0007669"/>
    <property type="project" value="UniProtKB-KW"/>
</dbReference>
<dbReference type="Gene3D" id="3.40.50.1820">
    <property type="entry name" value="alpha/beta hydrolase"/>
    <property type="match status" value="1"/>
</dbReference>
<proteinExistence type="inferred from homology"/>
<keyword evidence="2" id="KW-0645">Protease</keyword>
<evidence type="ECO:0000313" key="7">
    <source>
        <dbReference type="EMBL" id="KAI1728186.1"/>
    </source>
</evidence>
<protein>
    <submittedName>
        <fullName evidence="7">Serine carboxypeptidase s28 domain-containing protein</fullName>
    </submittedName>
</protein>
<sequence>MHYLILLAFLLLNISSTVANVKPFRLKDPILFQHSPQRWDTAHIPNLADQGGNGLLNLDQTPPKANYAVDYYPNMPIDHFGYTTTDTFPLKYLYNMGYYKEGGPVFFYTGNEGAIELFAEATGIMFDLAPIFNAAIVFGEHRYYGANSSWPFGDDSFKNVEKLNYLTTHQTLADYAMLIPYVKDKLKIKASAPVIAFGGSYGGMLAAWFRMKYPNIVTGSWAASAPLIQFRHGGIPLDASSAFIQRNFIKAGCKIEAILKGFDAIQRIAKADINKLNKIFKINETSLLSSQDDVSYITAYILEAYFYLAMTDYPYPTTFLKPLPAWPLEEACKFLSNVPQSDEELTTQIQKSINVFYNSDSNCVKSTVCGDAATSALNVDVQWNFQYCTEIVIAQCSSGPPSDFFPADCNATTFEQFTWDTCTSMIQSVGVDGFRKELVRFDAIEQLYGLSFEGASNIIFTNGDLDPWAAGGVTETTKGLENGPARGLYVYNISGGAHHLDLRQPNMCDPPSVVAARYQIVSILKCWAGLSPAEQCDGTVSLQQPLPAFVKMNEKYPKCEPDTRGYPWSYGIVGNGVIGKHMPILVTFITTFVVLLSLL</sequence>
<dbReference type="InterPro" id="IPR042269">
    <property type="entry name" value="Ser_carbopepase_S28_SKS"/>
</dbReference>
<dbReference type="AlphaFoldDB" id="A0AAD4NEU4"/>
<comment type="caution">
    <text evidence="7">The sequence shown here is derived from an EMBL/GenBank/DDBJ whole genome shotgun (WGS) entry which is preliminary data.</text>
</comment>
<evidence type="ECO:0000256" key="4">
    <source>
        <dbReference type="ARBA" id="ARBA00022801"/>
    </source>
</evidence>
<evidence type="ECO:0000256" key="2">
    <source>
        <dbReference type="ARBA" id="ARBA00022670"/>
    </source>
</evidence>
<dbReference type="PANTHER" id="PTHR11010">
    <property type="entry name" value="PROTEASE S28 PRO-X CARBOXYPEPTIDASE-RELATED"/>
    <property type="match status" value="1"/>
</dbReference>
<dbReference type="GO" id="GO:0006508">
    <property type="term" value="P:proteolysis"/>
    <property type="evidence" value="ECO:0007669"/>
    <property type="project" value="UniProtKB-KW"/>
</dbReference>
<keyword evidence="4" id="KW-0378">Hydrolase</keyword>
<organism evidence="7 8">
    <name type="scientific">Ditylenchus destructor</name>
    <dbReference type="NCBI Taxonomy" id="166010"/>
    <lineage>
        <taxon>Eukaryota</taxon>
        <taxon>Metazoa</taxon>
        <taxon>Ecdysozoa</taxon>
        <taxon>Nematoda</taxon>
        <taxon>Chromadorea</taxon>
        <taxon>Rhabditida</taxon>
        <taxon>Tylenchina</taxon>
        <taxon>Tylenchomorpha</taxon>
        <taxon>Sphaerularioidea</taxon>
        <taxon>Anguinidae</taxon>
        <taxon>Anguininae</taxon>
        <taxon>Ditylenchus</taxon>
    </lineage>
</organism>
<evidence type="ECO:0000256" key="6">
    <source>
        <dbReference type="SAM" id="SignalP"/>
    </source>
</evidence>
<dbReference type="GO" id="GO:0008239">
    <property type="term" value="F:dipeptidyl-peptidase activity"/>
    <property type="evidence" value="ECO:0007669"/>
    <property type="project" value="TreeGrafter"/>
</dbReference>
<evidence type="ECO:0000313" key="8">
    <source>
        <dbReference type="Proteomes" id="UP001201812"/>
    </source>
</evidence>
<dbReference type="PANTHER" id="PTHR11010:SF104">
    <property type="entry name" value="SERINE PROTEASE PCP-1-RELATED"/>
    <property type="match status" value="1"/>
</dbReference>
<gene>
    <name evidence="7" type="ORF">DdX_00347</name>
</gene>
<dbReference type="InterPro" id="IPR029058">
    <property type="entry name" value="AB_hydrolase_fold"/>
</dbReference>
<evidence type="ECO:0000256" key="5">
    <source>
        <dbReference type="ARBA" id="ARBA00023180"/>
    </source>
</evidence>
<keyword evidence="3 6" id="KW-0732">Signal</keyword>
<comment type="similarity">
    <text evidence="1">Belongs to the peptidase S28 family.</text>
</comment>
<accession>A0AAD4NEU4</accession>
<evidence type="ECO:0000256" key="1">
    <source>
        <dbReference type="ARBA" id="ARBA00011079"/>
    </source>
</evidence>
<dbReference type="InterPro" id="IPR008758">
    <property type="entry name" value="Peptidase_S28"/>
</dbReference>
<keyword evidence="5" id="KW-0325">Glycoprotein</keyword>
<keyword evidence="8" id="KW-1185">Reference proteome</keyword>